<evidence type="ECO:0000256" key="1">
    <source>
        <dbReference type="ARBA" id="ARBA00007867"/>
    </source>
</evidence>
<evidence type="ECO:0000313" key="8">
    <source>
        <dbReference type="EMBL" id="RJP25580.1"/>
    </source>
</evidence>
<keyword evidence="3 5" id="KW-0745">Spermidine biosynthesis</keyword>
<dbReference type="NCBIfam" id="NF037959">
    <property type="entry name" value="MFS_SpdSyn"/>
    <property type="match status" value="1"/>
</dbReference>
<keyword evidence="5" id="KW-0472">Membrane</keyword>
<feature type="transmembrane region" description="Helical" evidence="5">
    <location>
        <begin position="43"/>
        <end position="67"/>
    </location>
</feature>
<feature type="transmembrane region" description="Helical" evidence="5">
    <location>
        <begin position="745"/>
        <end position="765"/>
    </location>
</feature>
<feature type="transmembrane region" description="Helical" evidence="5">
    <location>
        <begin position="79"/>
        <end position="100"/>
    </location>
</feature>
<dbReference type="Gene3D" id="3.40.50.150">
    <property type="entry name" value="Vaccinia Virus protein VP39"/>
    <property type="match status" value="1"/>
</dbReference>
<name>A0A3A4P855_ABYX5</name>
<dbReference type="GO" id="GO:0005886">
    <property type="term" value="C:plasma membrane"/>
    <property type="evidence" value="ECO:0007669"/>
    <property type="project" value="UniProtKB-SubCell"/>
</dbReference>
<comment type="similarity">
    <text evidence="1 5">Belongs to the spermidine/spermine synthase family.</text>
</comment>
<evidence type="ECO:0000256" key="3">
    <source>
        <dbReference type="ARBA" id="ARBA00023066"/>
    </source>
</evidence>
<reference evidence="8 9" key="1">
    <citation type="journal article" date="2017" name="ISME J.">
        <title>Energy and carbon metabolisms in a deep terrestrial subsurface fluid microbial community.</title>
        <authorList>
            <person name="Momper L."/>
            <person name="Jungbluth S.P."/>
            <person name="Lee M.D."/>
            <person name="Amend J.P."/>
        </authorList>
    </citation>
    <scope>NUCLEOTIDE SEQUENCE [LARGE SCALE GENOMIC DNA]</scope>
    <source>
        <strain evidence="8">SURF_5</strain>
    </source>
</reference>
<comment type="pathway">
    <text evidence="5">Amine and polyamine biosynthesis; spermidine biosynthesis; spermidine from putrescine: step 1/1.</text>
</comment>
<dbReference type="Pfam" id="PF01564">
    <property type="entry name" value="Spermine_synth"/>
    <property type="match status" value="1"/>
</dbReference>
<protein>
    <recommendedName>
        <fullName evidence="5">Polyamine aminopropyltransferase</fullName>
    </recommendedName>
    <alternativeName>
        <fullName evidence="5">Putrescine aminopropyltransferase</fullName>
        <shortName evidence="5">PAPT</shortName>
    </alternativeName>
    <alternativeName>
        <fullName evidence="5">Spermidine synthase</fullName>
        <shortName evidence="5">SPDS</shortName>
        <shortName evidence="5">SPDSY</shortName>
        <ecNumber evidence="5">2.5.1.16</ecNumber>
    </alternativeName>
</protein>
<dbReference type="InterPro" id="IPR030374">
    <property type="entry name" value="PABS"/>
</dbReference>
<dbReference type="GO" id="GO:0008295">
    <property type="term" value="P:spermidine biosynthetic process"/>
    <property type="evidence" value="ECO:0007669"/>
    <property type="project" value="UniProtKB-UniRule"/>
</dbReference>
<comment type="subcellular location">
    <subcellularLocation>
        <location evidence="5">Cell membrane</location>
        <topology evidence="5">Multi-pass membrane protein</topology>
    </subcellularLocation>
</comment>
<dbReference type="CDD" id="cd02440">
    <property type="entry name" value="AdoMet_MTases"/>
    <property type="match status" value="1"/>
</dbReference>
<dbReference type="InterPro" id="IPR001045">
    <property type="entry name" value="Spermi_synthase"/>
</dbReference>
<feature type="transmembrane region" description="Helical" evidence="5">
    <location>
        <begin position="112"/>
        <end position="144"/>
    </location>
</feature>
<dbReference type="HAMAP" id="MF_00198">
    <property type="entry name" value="Spermidine_synth"/>
    <property type="match status" value="1"/>
</dbReference>
<organism evidence="8 9">
    <name type="scientific">Abyssobacteria bacterium (strain SURF_5)</name>
    <dbReference type="NCBI Taxonomy" id="2093360"/>
    <lineage>
        <taxon>Bacteria</taxon>
        <taxon>Pseudomonadati</taxon>
        <taxon>Candidatus Hydrogenedentota</taxon>
        <taxon>Candidatus Abyssobacteria</taxon>
    </lineage>
</organism>
<dbReference type="SUPFAM" id="SSF53335">
    <property type="entry name" value="S-adenosyl-L-methionine-dependent methyltransferases"/>
    <property type="match status" value="1"/>
</dbReference>
<feature type="binding site" evidence="5">
    <location>
        <position position="327"/>
    </location>
    <ligand>
        <name>S-methyl-5'-thioadenosine</name>
        <dbReference type="ChEBI" id="CHEBI:17509"/>
    </ligand>
</feature>
<evidence type="ECO:0000256" key="2">
    <source>
        <dbReference type="ARBA" id="ARBA00022679"/>
    </source>
</evidence>
<dbReference type="AlphaFoldDB" id="A0A3A4P855"/>
<comment type="function">
    <text evidence="5">Catalyzes the irreversible transfer of a propylamine group from the amino donor S-adenosylmethioninamine (decarboxy-AdoMet) to putrescine (1,4-diaminobutane) to yield spermidine.</text>
</comment>
<dbReference type="GO" id="GO:0010487">
    <property type="term" value="F:thermospermine synthase activity"/>
    <property type="evidence" value="ECO:0007669"/>
    <property type="project" value="UniProtKB-ARBA"/>
</dbReference>
<feature type="binding site" evidence="5">
    <location>
        <begin position="359"/>
        <end position="360"/>
    </location>
    <ligand>
        <name>S-methyl-5'-thioadenosine</name>
        <dbReference type="ChEBI" id="CHEBI:17509"/>
    </ligand>
</feature>
<comment type="caution">
    <text evidence="5 6">Lacks conserved residue(s) required for the propagation of feature annotation.</text>
</comment>
<dbReference type="UniPathway" id="UPA00248">
    <property type="reaction ID" value="UER00314"/>
</dbReference>
<feature type="transmembrane region" description="Helical" evidence="5">
    <location>
        <begin position="210"/>
        <end position="232"/>
    </location>
</feature>
<dbReference type="Proteomes" id="UP000265882">
    <property type="component" value="Unassembled WGS sequence"/>
</dbReference>
<evidence type="ECO:0000259" key="7">
    <source>
        <dbReference type="PROSITE" id="PS51006"/>
    </source>
</evidence>
<feature type="domain" description="PABS" evidence="7">
    <location>
        <begin position="214"/>
        <end position="472"/>
    </location>
</feature>
<comment type="caution">
    <text evidence="5">Lacks the conserved Asp active site.</text>
</comment>
<dbReference type="GO" id="GO:0004766">
    <property type="term" value="F:spermidine synthase activity"/>
    <property type="evidence" value="ECO:0007669"/>
    <property type="project" value="UniProtKB-UniRule"/>
</dbReference>
<keyword evidence="2 5" id="KW-0808">Transferase</keyword>
<dbReference type="PROSITE" id="PS51006">
    <property type="entry name" value="PABS_2"/>
    <property type="match status" value="1"/>
</dbReference>
<sequence>MIPSRSSERMKLPLLLLALGFTSMVSQVLLMRELVVVFYGNELSLGIMLGSWLFWVGTGSYSGGIILPRARSMSRFSAVALLQVLLGLLSFATFLALRMLPLILRQETAGEVIGYVPIAITSFLLLAPLCLLLGFLFTLFCHLHDGEEPVTSIGRVYFFEGLGAAAGGIIFALVLVRFLDPVTIVFLLFIMNLAAAAFTLALISRPVLSATLLCILFLAVSGSAFFGIIGTVKERSLAWLWRGLHVVDSGDSIYGNVTYIEREGQRALYENGLLIASHPDQFSAEEAVHFALLEHAKPKRVLLIGGGASGSVDEILKHSVDHVDYVELDPLIIEMITRYFPPDARRGLEDPRVTIHNIDGRLFINRTRESYDVIIINLPDPYTAQLNRFYTDSFFRTCAARLKPGGVLSFRLSSAENYISPELQQFIGCMYRTLREVFPEVKVIPGETNVFIAAAAPNTLTLDAHALIRRLSERAIQQQVLFVREYYLPHRLSEDRLQMLAAALSVEVSRRNTDLAPVCYFYDAVLWSKQFKDFSSSVLVWFSKIPPAILLAAVAVFFAGAAFVQMRAPRFWGPKSILVAVGTTGFAEITVEVVTLLGFQAIHGYVYHKIAIIITFFMVGLALGAASAIRYVRAKRSHALPFLVVQGTVCLYPLLLLGALVIMTGGGASSFFGRAQSVQAAVVFPALAFAAGLIGGLQFPLANALWLAEVPGTARAAGFTYGVDLFGSCAGAFLAAGLLIPVFGIPFACGAASLLNAGSFILVFLKIRQGFKGVSPLSLR</sequence>
<feature type="transmembrane region" description="Helical" evidence="5">
    <location>
        <begin position="576"/>
        <end position="598"/>
    </location>
</feature>
<feature type="transmembrane region" description="Helical" evidence="5">
    <location>
        <begin position="639"/>
        <end position="662"/>
    </location>
</feature>
<dbReference type="PANTHER" id="PTHR43317:SF1">
    <property type="entry name" value="THERMOSPERMINE SYNTHASE ACAULIS5"/>
    <property type="match status" value="1"/>
</dbReference>
<feature type="transmembrane region" description="Helical" evidence="5">
    <location>
        <begin position="682"/>
        <end position="707"/>
    </location>
</feature>
<evidence type="ECO:0000256" key="4">
    <source>
        <dbReference type="ARBA" id="ARBA00023115"/>
    </source>
</evidence>
<keyword evidence="5" id="KW-1003">Cell membrane</keyword>
<dbReference type="EC" id="2.5.1.16" evidence="5"/>
<evidence type="ECO:0000256" key="6">
    <source>
        <dbReference type="PROSITE-ProRule" id="PRU00354"/>
    </source>
</evidence>
<comment type="catalytic activity">
    <reaction evidence="5">
        <text>S-adenosyl 3-(methylsulfanyl)propylamine + putrescine = S-methyl-5'-thioadenosine + spermidine + H(+)</text>
        <dbReference type="Rhea" id="RHEA:12721"/>
        <dbReference type="ChEBI" id="CHEBI:15378"/>
        <dbReference type="ChEBI" id="CHEBI:17509"/>
        <dbReference type="ChEBI" id="CHEBI:57443"/>
        <dbReference type="ChEBI" id="CHEBI:57834"/>
        <dbReference type="ChEBI" id="CHEBI:326268"/>
        <dbReference type="EC" id="2.5.1.16"/>
    </reaction>
</comment>
<keyword evidence="5" id="KW-1133">Transmembrane helix</keyword>
<feature type="transmembrane region" description="Helical" evidence="5">
    <location>
        <begin position="610"/>
        <end position="632"/>
    </location>
</feature>
<comment type="caution">
    <text evidence="8">The sequence shown here is derived from an EMBL/GenBank/DDBJ whole genome shotgun (WGS) entry which is preliminary data.</text>
</comment>
<feature type="transmembrane region" description="Helical" evidence="5">
    <location>
        <begin position="182"/>
        <end position="203"/>
    </location>
</feature>
<gene>
    <name evidence="5" type="primary">speE</name>
    <name evidence="8" type="ORF">C4520_02215</name>
</gene>
<accession>A0A3A4P855</accession>
<dbReference type="InterPro" id="IPR029063">
    <property type="entry name" value="SAM-dependent_MTases_sf"/>
</dbReference>
<comment type="subunit">
    <text evidence="5">Homodimer or homotetramer.</text>
</comment>
<feature type="transmembrane region" description="Helical" evidence="5">
    <location>
        <begin position="156"/>
        <end position="176"/>
    </location>
</feature>
<dbReference type="EMBL" id="QZKU01000020">
    <property type="protein sequence ID" value="RJP25580.1"/>
    <property type="molecule type" value="Genomic_DNA"/>
</dbReference>
<evidence type="ECO:0000313" key="9">
    <source>
        <dbReference type="Proteomes" id="UP000265882"/>
    </source>
</evidence>
<feature type="transmembrane region" description="Helical" evidence="5">
    <location>
        <begin position="719"/>
        <end position="739"/>
    </location>
</feature>
<keyword evidence="5" id="KW-0812">Transmembrane</keyword>
<dbReference type="PANTHER" id="PTHR43317">
    <property type="entry name" value="THERMOSPERMINE SYNTHASE ACAULIS5"/>
    <property type="match status" value="1"/>
</dbReference>
<proteinExistence type="inferred from homology"/>
<evidence type="ECO:0000256" key="5">
    <source>
        <dbReference type="HAMAP-Rule" id="MF_00198"/>
    </source>
</evidence>
<feature type="transmembrane region" description="Helical" evidence="5">
    <location>
        <begin position="545"/>
        <end position="564"/>
    </location>
</feature>
<keyword evidence="4 5" id="KW-0620">Polyamine biosynthesis</keyword>